<evidence type="ECO:0000313" key="10">
    <source>
        <dbReference type="Proteomes" id="UP000267448"/>
    </source>
</evidence>
<evidence type="ECO:0000256" key="3">
    <source>
        <dbReference type="ARBA" id="ARBA00022679"/>
    </source>
</evidence>
<dbReference type="InterPro" id="IPR025202">
    <property type="entry name" value="PLD-like_dom"/>
</dbReference>
<evidence type="ECO:0000256" key="4">
    <source>
        <dbReference type="ARBA" id="ARBA00022737"/>
    </source>
</evidence>
<dbReference type="InterPro" id="IPR016270">
    <property type="entry name" value="PGS1"/>
</dbReference>
<evidence type="ECO:0000256" key="6">
    <source>
        <dbReference type="ARBA" id="ARBA00023209"/>
    </source>
</evidence>
<feature type="domain" description="PLD phosphodiesterase" evidence="8">
    <location>
        <begin position="120"/>
        <end position="146"/>
    </location>
</feature>
<name>A0A3S0IMZ4_9GAMM</name>
<evidence type="ECO:0000259" key="8">
    <source>
        <dbReference type="SMART" id="SM00155"/>
    </source>
</evidence>
<accession>A0A3S0IMZ4</accession>
<dbReference type="GO" id="GO:0003882">
    <property type="term" value="F:CDP-diacylglycerol-serine O-phosphatidyltransferase activity"/>
    <property type="evidence" value="ECO:0007669"/>
    <property type="project" value="UniProtKB-EC"/>
</dbReference>
<dbReference type="NCBIfam" id="NF006946">
    <property type="entry name" value="PRK09428.1"/>
    <property type="match status" value="1"/>
</dbReference>
<keyword evidence="7" id="KW-1208">Phospholipid metabolism</keyword>
<protein>
    <submittedName>
        <fullName evidence="9">CDP-diacylglycerol--serine O-phosphatidyltransferase</fullName>
        <ecNumber evidence="9">2.7.8.8</ecNumber>
    </submittedName>
</protein>
<dbReference type="RefSeq" id="WP_126520407.1">
    <property type="nucleotide sequence ID" value="NZ_RXNU01000005.1"/>
</dbReference>
<dbReference type="Pfam" id="PF13091">
    <property type="entry name" value="PLDc_2"/>
    <property type="match status" value="2"/>
</dbReference>
<dbReference type="SMART" id="SM00155">
    <property type="entry name" value="PLDc"/>
    <property type="match status" value="2"/>
</dbReference>
<comment type="caution">
    <text evidence="9">The sequence shown here is derived from an EMBL/GenBank/DDBJ whole genome shotgun (WGS) entry which is preliminary data.</text>
</comment>
<dbReference type="PIRSF" id="PIRSF000850">
    <property type="entry name" value="Phospholipase_D_PSS"/>
    <property type="match status" value="1"/>
</dbReference>
<reference evidence="9 10" key="1">
    <citation type="submission" date="2018-12" db="EMBL/GenBank/DDBJ databases">
        <authorList>
            <person name="Yu L."/>
        </authorList>
    </citation>
    <scope>NUCLEOTIDE SEQUENCE [LARGE SCALE GENOMIC DNA]</scope>
    <source>
        <strain evidence="9 10">HAW-EB2</strain>
    </source>
</reference>
<evidence type="ECO:0000256" key="5">
    <source>
        <dbReference type="ARBA" id="ARBA00023098"/>
    </source>
</evidence>
<dbReference type="EMBL" id="RXNU01000005">
    <property type="protein sequence ID" value="RTR38794.1"/>
    <property type="molecule type" value="Genomic_DNA"/>
</dbReference>
<dbReference type="Gene3D" id="3.30.870.10">
    <property type="entry name" value="Endonuclease Chain A"/>
    <property type="match status" value="2"/>
</dbReference>
<evidence type="ECO:0000256" key="7">
    <source>
        <dbReference type="ARBA" id="ARBA00023264"/>
    </source>
</evidence>
<keyword evidence="5" id="KW-0443">Lipid metabolism</keyword>
<keyword evidence="2" id="KW-0444">Lipid biosynthesis</keyword>
<dbReference type="SUPFAM" id="SSF56024">
    <property type="entry name" value="Phospholipase D/nuclease"/>
    <property type="match status" value="2"/>
</dbReference>
<dbReference type="CDD" id="cd09136">
    <property type="entry name" value="PLDc_PSS_G_neg_2"/>
    <property type="match status" value="1"/>
</dbReference>
<evidence type="ECO:0000313" key="9">
    <source>
        <dbReference type="EMBL" id="RTR38794.1"/>
    </source>
</evidence>
<dbReference type="OrthoDB" id="8543662at2"/>
<feature type="domain" description="PLD phosphodiesterase" evidence="8">
    <location>
        <begin position="338"/>
        <end position="365"/>
    </location>
</feature>
<keyword evidence="3 9" id="KW-0808">Transferase</keyword>
<evidence type="ECO:0000256" key="2">
    <source>
        <dbReference type="ARBA" id="ARBA00022516"/>
    </source>
</evidence>
<gene>
    <name evidence="9" type="ORF">EKG38_11580</name>
</gene>
<keyword evidence="6" id="KW-0594">Phospholipid biosynthesis</keyword>
<dbReference type="PANTHER" id="PTHR12586">
    <property type="entry name" value="CDP-DIACYLGLYCEROL--SERINE O-PHOSPHATIDYLTRANSFERASE"/>
    <property type="match status" value="1"/>
</dbReference>
<dbReference type="GO" id="GO:0008444">
    <property type="term" value="F:CDP-diacylglycerol-glycerol-3-phosphate 3-phosphatidyltransferase activity"/>
    <property type="evidence" value="ECO:0007669"/>
    <property type="project" value="InterPro"/>
</dbReference>
<proteinExistence type="inferred from homology"/>
<dbReference type="GO" id="GO:0032049">
    <property type="term" value="P:cardiolipin biosynthetic process"/>
    <property type="evidence" value="ECO:0007669"/>
    <property type="project" value="InterPro"/>
</dbReference>
<dbReference type="Proteomes" id="UP000267448">
    <property type="component" value="Unassembled WGS sequence"/>
</dbReference>
<dbReference type="InterPro" id="IPR001736">
    <property type="entry name" value="PLipase_D/transphosphatidylase"/>
</dbReference>
<comment type="similarity">
    <text evidence="1">Belongs to the CDP-alcohol phosphatidyltransferase class-II family.</text>
</comment>
<keyword evidence="4" id="KW-0677">Repeat</keyword>
<dbReference type="GO" id="GO:0005829">
    <property type="term" value="C:cytosol"/>
    <property type="evidence" value="ECO:0007669"/>
    <property type="project" value="TreeGrafter"/>
</dbReference>
<keyword evidence="10" id="KW-1185">Reference proteome</keyword>
<dbReference type="CDD" id="cd09134">
    <property type="entry name" value="PLDc_PSS_G_neg_1"/>
    <property type="match status" value="1"/>
</dbReference>
<sequence>MLNKLGGIPVQPDAVRWLLTPKGLKAELLERIASAEHSIYISALYLEDDEAGREILAALMSAKQRSPSMDIKVLVDFHRARRGLIGHKGDSGNYQMYRKVMAEAEHPIEILGVPVKSREFMGVLHLKGFIVDDTVIYSGASINNIYLHQQEKYRFDRYHVIDSPELARSMRQMIQTYLVEDIAVCSLTQDKECELLPEKNDVRSLKNRLSKAHYEFTKVNHGNRITPLVGLGRKKNRLNKLVVDMVAQSKESLFICTPYFNPPYILARAMAKHLKDGKRIDIVVGDKTANDFYIPPEEEFSTIGALPYMYEQSLRKFAKRQQWAIESGQLNIHLWKDGVNSYHLKGISADDKCHLITGSNLNPRAWALDLENGLLLQDESGAWKEKFEVEQAHILKHTERLYHYSQIETLNNYPAPVRKIMTRIRRLKADFLLRRIL</sequence>
<dbReference type="AlphaFoldDB" id="A0A3S0IMZ4"/>
<evidence type="ECO:0000256" key="1">
    <source>
        <dbReference type="ARBA" id="ARBA00010682"/>
    </source>
</evidence>
<dbReference type="EC" id="2.7.8.8" evidence="9"/>
<dbReference type="PANTHER" id="PTHR12586:SF1">
    <property type="entry name" value="CDP-DIACYLGLYCEROL--GLYCEROL-3-PHOSPHATE 3-PHOSPHATIDYLTRANSFERASE, MITOCHONDRIAL"/>
    <property type="match status" value="1"/>
</dbReference>
<organism evidence="9 10">
    <name type="scientific">Shewanella canadensis</name>
    <dbReference type="NCBI Taxonomy" id="271096"/>
    <lineage>
        <taxon>Bacteria</taxon>
        <taxon>Pseudomonadati</taxon>
        <taxon>Pseudomonadota</taxon>
        <taxon>Gammaproteobacteria</taxon>
        <taxon>Alteromonadales</taxon>
        <taxon>Shewanellaceae</taxon>
        <taxon>Shewanella</taxon>
    </lineage>
</organism>